<dbReference type="InterPro" id="IPR001173">
    <property type="entry name" value="Glyco_trans_2-like"/>
</dbReference>
<dbReference type="EMBL" id="FWWU01000009">
    <property type="protein sequence ID" value="SMB90180.1"/>
    <property type="molecule type" value="Genomic_DNA"/>
</dbReference>
<dbReference type="SUPFAM" id="SSF53448">
    <property type="entry name" value="Nucleotide-diphospho-sugar transferases"/>
    <property type="match status" value="1"/>
</dbReference>
<proteinExistence type="predicted"/>
<evidence type="ECO:0000313" key="3">
    <source>
        <dbReference type="Proteomes" id="UP000192582"/>
    </source>
</evidence>
<protein>
    <submittedName>
        <fullName evidence="2">Rhamnosyltransferase</fullName>
    </submittedName>
</protein>
<reference evidence="2 3" key="1">
    <citation type="submission" date="2017-04" db="EMBL/GenBank/DDBJ databases">
        <authorList>
            <person name="Afonso C.L."/>
            <person name="Miller P.J."/>
            <person name="Scott M.A."/>
            <person name="Spackman E."/>
            <person name="Goraichik I."/>
            <person name="Dimitrov K.M."/>
            <person name="Suarez D.L."/>
            <person name="Swayne D.E."/>
        </authorList>
    </citation>
    <scope>NUCLEOTIDE SEQUENCE [LARGE SCALE GENOMIC DNA]</scope>
    <source>
        <strain evidence="2 3">KR-140</strain>
    </source>
</reference>
<keyword evidence="3" id="KW-1185">Reference proteome</keyword>
<accession>A0A1W1VAF1</accession>
<sequence>MRVCVIVPTLNPSLLELSLLVSRVKANREHDVRVLCIDSGSRESEIIKCFADEFISISPNEFDHGGTRNKAALLAQDAEILIFMTQDAVPIDESMVARLIEPLGDDVVAAYARQLPKRDAKHLEAITRLTNYPPVSQIKNMDSLKLLGVKNFFFSNVCSAVDRDQFFSLGGFPEHIIMNEDMAFAANAIRNGKSIQYAANAEVYHSHNYSLLQQFRRNFDVGVFFRDYARQVEAGKVGTAGARFVLDQVSALAKDGRWSIIPEAVLEAGVKFLGFQFGQRYSLFPVKVRKKMSMHSFYWQGRK</sequence>
<keyword evidence="2" id="KW-0808">Transferase</keyword>
<dbReference type="Proteomes" id="UP000192582">
    <property type="component" value="Unassembled WGS sequence"/>
</dbReference>
<organism evidence="2 3">
    <name type="scientific">Deinococcus hopiensis KR-140</name>
    <dbReference type="NCBI Taxonomy" id="695939"/>
    <lineage>
        <taxon>Bacteria</taxon>
        <taxon>Thermotogati</taxon>
        <taxon>Deinococcota</taxon>
        <taxon>Deinococci</taxon>
        <taxon>Deinococcales</taxon>
        <taxon>Deinococcaceae</taxon>
        <taxon>Deinococcus</taxon>
    </lineage>
</organism>
<dbReference type="GO" id="GO:0016740">
    <property type="term" value="F:transferase activity"/>
    <property type="evidence" value="ECO:0007669"/>
    <property type="project" value="UniProtKB-KW"/>
</dbReference>
<name>A0A1W1VAF1_9DEIO</name>
<feature type="domain" description="Glycosyltransferase 2-like" evidence="1">
    <location>
        <begin position="4"/>
        <end position="163"/>
    </location>
</feature>
<gene>
    <name evidence="2" type="ORF">SAMN00790413_00673</name>
</gene>
<dbReference type="Gene3D" id="3.90.550.10">
    <property type="entry name" value="Spore Coat Polysaccharide Biosynthesis Protein SpsA, Chain A"/>
    <property type="match status" value="1"/>
</dbReference>
<evidence type="ECO:0000259" key="1">
    <source>
        <dbReference type="Pfam" id="PF00535"/>
    </source>
</evidence>
<evidence type="ECO:0000313" key="2">
    <source>
        <dbReference type="EMBL" id="SMB90180.1"/>
    </source>
</evidence>
<dbReference type="STRING" id="695939.SAMN00790413_00673"/>
<dbReference type="AlphaFoldDB" id="A0A1W1VAF1"/>
<dbReference type="Pfam" id="PF00535">
    <property type="entry name" value="Glycos_transf_2"/>
    <property type="match status" value="1"/>
</dbReference>
<dbReference type="InterPro" id="IPR029044">
    <property type="entry name" value="Nucleotide-diphossugar_trans"/>
</dbReference>